<gene>
    <name evidence="7" type="ORF">B0T10DRAFT_480868</name>
</gene>
<evidence type="ECO:0000256" key="1">
    <source>
        <dbReference type="ARBA" id="ARBA00004275"/>
    </source>
</evidence>
<evidence type="ECO:0000256" key="6">
    <source>
        <dbReference type="ARBA" id="ARBA00023239"/>
    </source>
</evidence>
<dbReference type="GO" id="GO:0016853">
    <property type="term" value="F:isomerase activity"/>
    <property type="evidence" value="ECO:0007669"/>
    <property type="project" value="UniProtKB-KW"/>
</dbReference>
<evidence type="ECO:0000313" key="7">
    <source>
        <dbReference type="EMBL" id="KAH6894621.1"/>
    </source>
</evidence>
<accession>A0A9P8WDD2</accession>
<dbReference type="Proteomes" id="UP000777438">
    <property type="component" value="Unassembled WGS sequence"/>
</dbReference>
<keyword evidence="8" id="KW-1185">Reference proteome</keyword>
<proteinExistence type="inferred from homology"/>
<dbReference type="GO" id="GO:0005777">
    <property type="term" value="C:peroxisome"/>
    <property type="evidence" value="ECO:0007669"/>
    <property type="project" value="UniProtKB-SubCell"/>
</dbReference>
<dbReference type="CDD" id="cd06558">
    <property type="entry name" value="crotonase-like"/>
    <property type="match status" value="1"/>
</dbReference>
<dbReference type="GO" id="GO:0005739">
    <property type="term" value="C:mitochondrion"/>
    <property type="evidence" value="ECO:0007669"/>
    <property type="project" value="TreeGrafter"/>
</dbReference>
<dbReference type="PANTHER" id="PTHR11941:SF158">
    <property type="entry name" value="ENOYL-COA HYDRATASE (AFU_ORTHOLOGUE AFUA_2G10650)"/>
    <property type="match status" value="1"/>
</dbReference>
<comment type="similarity">
    <text evidence="3">Belongs to the enoyl-CoA hydratase/isomerase family.</text>
</comment>
<dbReference type="InterPro" id="IPR029045">
    <property type="entry name" value="ClpP/crotonase-like_dom_sf"/>
</dbReference>
<comment type="caution">
    <text evidence="7">The sequence shown here is derived from an EMBL/GenBank/DDBJ whole genome shotgun (WGS) entry which is preliminary data.</text>
</comment>
<organism evidence="7 8">
    <name type="scientific">Thelonectria olida</name>
    <dbReference type="NCBI Taxonomy" id="1576542"/>
    <lineage>
        <taxon>Eukaryota</taxon>
        <taxon>Fungi</taxon>
        <taxon>Dikarya</taxon>
        <taxon>Ascomycota</taxon>
        <taxon>Pezizomycotina</taxon>
        <taxon>Sordariomycetes</taxon>
        <taxon>Hypocreomycetidae</taxon>
        <taxon>Hypocreales</taxon>
        <taxon>Nectriaceae</taxon>
        <taxon>Thelonectria</taxon>
    </lineage>
</organism>
<name>A0A9P8WDD2_9HYPO</name>
<comment type="subcellular location">
    <subcellularLocation>
        <location evidence="1">Peroxisome</location>
    </subcellularLocation>
</comment>
<dbReference type="FunFam" id="3.90.226.10:FF:000074">
    <property type="entry name" value="Enoyl-CoA hydratase (AFU_orthologue AFUA_2G10650)"/>
    <property type="match status" value="1"/>
</dbReference>
<evidence type="ECO:0000256" key="2">
    <source>
        <dbReference type="ARBA" id="ARBA00004924"/>
    </source>
</evidence>
<keyword evidence="4" id="KW-0576">Peroxisome</keyword>
<dbReference type="SUPFAM" id="SSF52096">
    <property type="entry name" value="ClpP/crotonase"/>
    <property type="match status" value="1"/>
</dbReference>
<dbReference type="GO" id="GO:0006635">
    <property type="term" value="P:fatty acid beta-oxidation"/>
    <property type="evidence" value="ECO:0007669"/>
    <property type="project" value="TreeGrafter"/>
</dbReference>
<dbReference type="GO" id="GO:0016829">
    <property type="term" value="F:lyase activity"/>
    <property type="evidence" value="ECO:0007669"/>
    <property type="project" value="UniProtKB-KW"/>
</dbReference>
<reference evidence="7 8" key="1">
    <citation type="journal article" date="2021" name="Nat. Commun.">
        <title>Genetic determinants of endophytism in the Arabidopsis root mycobiome.</title>
        <authorList>
            <person name="Mesny F."/>
            <person name="Miyauchi S."/>
            <person name="Thiergart T."/>
            <person name="Pickel B."/>
            <person name="Atanasova L."/>
            <person name="Karlsson M."/>
            <person name="Huettel B."/>
            <person name="Barry K.W."/>
            <person name="Haridas S."/>
            <person name="Chen C."/>
            <person name="Bauer D."/>
            <person name="Andreopoulos W."/>
            <person name="Pangilinan J."/>
            <person name="LaButti K."/>
            <person name="Riley R."/>
            <person name="Lipzen A."/>
            <person name="Clum A."/>
            <person name="Drula E."/>
            <person name="Henrissat B."/>
            <person name="Kohler A."/>
            <person name="Grigoriev I.V."/>
            <person name="Martin F.M."/>
            <person name="Hacquard S."/>
        </authorList>
    </citation>
    <scope>NUCLEOTIDE SEQUENCE [LARGE SCALE GENOMIC DNA]</scope>
    <source>
        <strain evidence="7 8">MPI-CAGE-CH-0241</strain>
    </source>
</reference>
<keyword evidence="6" id="KW-0456">Lyase</keyword>
<evidence type="ECO:0000256" key="5">
    <source>
        <dbReference type="ARBA" id="ARBA00023235"/>
    </source>
</evidence>
<keyword evidence="5" id="KW-0413">Isomerase</keyword>
<dbReference type="OrthoDB" id="2139957at2759"/>
<dbReference type="PANTHER" id="PTHR11941">
    <property type="entry name" value="ENOYL-COA HYDRATASE-RELATED"/>
    <property type="match status" value="1"/>
</dbReference>
<evidence type="ECO:0000256" key="3">
    <source>
        <dbReference type="ARBA" id="ARBA00005254"/>
    </source>
</evidence>
<dbReference type="AlphaFoldDB" id="A0A9P8WDD2"/>
<sequence>MPKLYHSHSGPHFFTLTVTTFPNSLIMSQTFSRPPPEVPGVLLSSPRPHVLLVTLNRPKQLNALRRHMHFALAELWSWYDAEPGLRCAVITGAGRAFCAGADLKEWHDKNNEHELTQGVSGGEMWADDGFGGLSNRRGKKPVIAAVNGLCLGGGFEMALNVDMVIAAETAKFGLPEVTRGVVAIAGALPRIVRTVGRQRASEMALLGRTYTATQLEAWGLVNKVVESTGSAGKPAQEEVNAGVVEEALRWAAEMAGNSPDAVIVSREGLLGGWEAEDPRASTQRVDGGIYRAMDGGENMKEGVLSFVEKRKAVWRDSKL</sequence>
<dbReference type="Pfam" id="PF00378">
    <property type="entry name" value="ECH_1"/>
    <property type="match status" value="1"/>
</dbReference>
<dbReference type="EMBL" id="JAGPYM010000005">
    <property type="protein sequence ID" value="KAH6894621.1"/>
    <property type="molecule type" value="Genomic_DNA"/>
</dbReference>
<protein>
    <submittedName>
        <fullName evidence="7">ClpP/crotonase-like domain-containing protein</fullName>
    </submittedName>
</protein>
<dbReference type="InterPro" id="IPR001753">
    <property type="entry name" value="Enoyl-CoA_hydra/iso"/>
</dbReference>
<evidence type="ECO:0000256" key="4">
    <source>
        <dbReference type="ARBA" id="ARBA00023140"/>
    </source>
</evidence>
<dbReference type="Gene3D" id="3.90.226.10">
    <property type="entry name" value="2-enoyl-CoA Hydratase, Chain A, domain 1"/>
    <property type="match status" value="1"/>
</dbReference>
<evidence type="ECO:0000313" key="8">
    <source>
        <dbReference type="Proteomes" id="UP000777438"/>
    </source>
</evidence>
<comment type="pathway">
    <text evidence="2">Siderophore biosynthesis.</text>
</comment>